<dbReference type="Proteomes" id="UP000004277">
    <property type="component" value="Unassembled WGS sequence"/>
</dbReference>
<evidence type="ECO:0000313" key="2">
    <source>
        <dbReference type="Proteomes" id="UP000004277"/>
    </source>
</evidence>
<reference evidence="1" key="1">
    <citation type="submission" date="2019-05" db="EMBL/GenBank/DDBJ databases">
        <title>Revised genome assembly of Burkholderiaceae (previously Ralstonia) sp. PBA.</title>
        <authorList>
            <person name="Gan H.M."/>
        </authorList>
    </citation>
    <scope>NUCLEOTIDE SEQUENCE</scope>
    <source>
        <strain evidence="1">PBA</strain>
    </source>
</reference>
<accession>A0ACD3SQD7</accession>
<proteinExistence type="predicted"/>
<organism evidence="1 2">
    <name type="scientific">Imbroritus primus</name>
    <dbReference type="NCBI Taxonomy" id="3058603"/>
    <lineage>
        <taxon>Bacteria</taxon>
        <taxon>Pseudomonadati</taxon>
        <taxon>Pseudomonadota</taxon>
        <taxon>Betaproteobacteria</taxon>
        <taxon>Burkholderiales</taxon>
        <taxon>Burkholderiaceae</taxon>
        <taxon>Imbroritus</taxon>
    </lineage>
</organism>
<dbReference type="EMBL" id="AKCV02000015">
    <property type="protein sequence ID" value="TMS58511.1"/>
    <property type="molecule type" value="Genomic_DNA"/>
</dbReference>
<gene>
    <name evidence="1" type="ORF">MW7_007230</name>
</gene>
<evidence type="ECO:0000313" key="1">
    <source>
        <dbReference type="EMBL" id="TMS58511.1"/>
    </source>
</evidence>
<keyword evidence="2" id="KW-1185">Reference proteome</keyword>
<protein>
    <submittedName>
        <fullName evidence="1">Uncharacterized protein</fullName>
    </submittedName>
</protein>
<sequence>MNIQDAAYSTVHDYKGGSESLAPRLGMSAAVLRNKVNTNTATHHLTLAEAVRVVDLTGDDRILHAWAKHRNGVLVTLPHSEIVSDQAVMEHMAATWKTHGDVGTQISKALEDGRMDRRELRMVSDAIFEHARALFDLHARLAAITEDSRD</sequence>
<comment type="caution">
    <text evidence="1">The sequence shown here is derived from an EMBL/GenBank/DDBJ whole genome shotgun (WGS) entry which is preliminary data.</text>
</comment>
<name>A0ACD3SQD7_9BURK</name>